<dbReference type="Pfam" id="PF12833">
    <property type="entry name" value="HTH_18"/>
    <property type="match status" value="1"/>
</dbReference>
<keyword evidence="6" id="KW-1185">Reference proteome</keyword>
<evidence type="ECO:0000313" key="5">
    <source>
        <dbReference type="EMBL" id="AFC30971.1"/>
    </source>
</evidence>
<dbReference type="Gene3D" id="1.10.10.60">
    <property type="entry name" value="Homeodomain-like"/>
    <property type="match status" value="2"/>
</dbReference>
<dbReference type="SUPFAM" id="SSF46689">
    <property type="entry name" value="Homeodomain-like"/>
    <property type="match status" value="2"/>
</dbReference>
<dbReference type="SMART" id="SM00342">
    <property type="entry name" value="HTH_ARAC"/>
    <property type="match status" value="1"/>
</dbReference>
<accession>H6NLN7</accession>
<dbReference type="HOGENOM" id="CLU_000445_88_3_9"/>
<dbReference type="PRINTS" id="PR00032">
    <property type="entry name" value="HTHARAC"/>
</dbReference>
<keyword evidence="2" id="KW-0238">DNA-binding</keyword>
<evidence type="ECO:0000256" key="1">
    <source>
        <dbReference type="ARBA" id="ARBA00023015"/>
    </source>
</evidence>
<dbReference type="PANTHER" id="PTHR43280">
    <property type="entry name" value="ARAC-FAMILY TRANSCRIPTIONAL REGULATOR"/>
    <property type="match status" value="1"/>
</dbReference>
<dbReference type="GO" id="GO:0043565">
    <property type="term" value="F:sequence-specific DNA binding"/>
    <property type="evidence" value="ECO:0007669"/>
    <property type="project" value="InterPro"/>
</dbReference>
<dbReference type="PANTHER" id="PTHR43280:SF28">
    <property type="entry name" value="HTH-TYPE TRANSCRIPTIONAL ACTIVATOR RHAS"/>
    <property type="match status" value="1"/>
</dbReference>
<dbReference type="Proteomes" id="UP000007523">
    <property type="component" value="Chromosome"/>
</dbReference>
<name>H6NLN7_9BACL</name>
<dbReference type="InterPro" id="IPR020449">
    <property type="entry name" value="Tscrpt_reg_AraC-type_HTH"/>
</dbReference>
<dbReference type="GO" id="GO:0003700">
    <property type="term" value="F:DNA-binding transcription factor activity"/>
    <property type="evidence" value="ECO:0007669"/>
    <property type="project" value="InterPro"/>
</dbReference>
<reference evidence="5 6" key="1">
    <citation type="journal article" date="2012" name="J. Bacteriol.">
        <title>Complete Genome Sequence of Paenibacillus mucilaginosus 3016, a Bacterium Functional as Microbial Fertilizer.</title>
        <authorList>
            <person name="Ma M."/>
            <person name="Wang Z."/>
            <person name="Li L."/>
            <person name="Jiang X."/>
            <person name="Guan D."/>
            <person name="Cao F."/>
            <person name="Chen H."/>
            <person name="Wang X."/>
            <person name="Shen D."/>
            <person name="Du B."/>
            <person name="Li J."/>
        </authorList>
    </citation>
    <scope>NUCLEOTIDE SEQUENCE [LARGE SCALE GENOMIC DNA]</scope>
    <source>
        <strain evidence="5 6">3016</strain>
    </source>
</reference>
<dbReference type="AlphaFoldDB" id="H6NLN7"/>
<protein>
    <submittedName>
        <fullName evidence="5">AraC family transcriptional regulator</fullName>
    </submittedName>
</protein>
<dbReference type="KEGG" id="pmq:PM3016_4195"/>
<dbReference type="Pfam" id="PF02311">
    <property type="entry name" value="AraC_binding"/>
    <property type="match status" value="1"/>
</dbReference>
<keyword evidence="1" id="KW-0805">Transcription regulation</keyword>
<organism evidence="5 6">
    <name type="scientific">Paenibacillus mucilaginosus 3016</name>
    <dbReference type="NCBI Taxonomy" id="1116391"/>
    <lineage>
        <taxon>Bacteria</taxon>
        <taxon>Bacillati</taxon>
        <taxon>Bacillota</taxon>
        <taxon>Bacilli</taxon>
        <taxon>Bacillales</taxon>
        <taxon>Paenibacillaceae</taxon>
        <taxon>Paenibacillus</taxon>
    </lineage>
</organism>
<dbReference type="CDD" id="cd02208">
    <property type="entry name" value="cupin_RmlC-like"/>
    <property type="match status" value="1"/>
</dbReference>
<dbReference type="InterPro" id="IPR009057">
    <property type="entry name" value="Homeodomain-like_sf"/>
</dbReference>
<dbReference type="InterPro" id="IPR014710">
    <property type="entry name" value="RmlC-like_jellyroll"/>
</dbReference>
<evidence type="ECO:0000313" key="6">
    <source>
        <dbReference type="Proteomes" id="UP000007523"/>
    </source>
</evidence>
<dbReference type="InterPro" id="IPR018060">
    <property type="entry name" value="HTH_AraC"/>
</dbReference>
<dbReference type="SUPFAM" id="SSF51215">
    <property type="entry name" value="Regulatory protein AraC"/>
    <property type="match status" value="1"/>
</dbReference>
<evidence type="ECO:0000256" key="2">
    <source>
        <dbReference type="ARBA" id="ARBA00023125"/>
    </source>
</evidence>
<sequence length="290" mass="32166">MNPMSLKENRVHGRPMYPISVYHMECAPGGTVLECHWHSEFEFILVTKGRAVFQVGTGSFELTEGEAVFVHSGEIHAGDPVGEAGCSYSAVVFGAELLTGSMDLVQEKCVDPLLQRVCRLPVKITGAAEWGAEVIRLLGRMLESSAEETASQVLATKGLLLLIMAQLFSQGEAGEVPKAALWKTEQIKTALHYIHEHYQRTIRLKDLCLLTNMSEGHFCRVFRSVMQYSPIDYINKYRTQQAAKLLERTDKKIAAVAMDTGFENISYFTSVFKTHMGVTPSQFRKGTAGA</sequence>
<dbReference type="PROSITE" id="PS01124">
    <property type="entry name" value="HTH_ARAC_FAMILY_2"/>
    <property type="match status" value="1"/>
</dbReference>
<feature type="domain" description="HTH araC/xylS-type" evidence="4">
    <location>
        <begin position="188"/>
        <end position="286"/>
    </location>
</feature>
<evidence type="ECO:0000259" key="4">
    <source>
        <dbReference type="PROSITE" id="PS01124"/>
    </source>
</evidence>
<dbReference type="STRING" id="1116391.PM3016_4195"/>
<dbReference type="InterPro" id="IPR003313">
    <property type="entry name" value="AraC-bd"/>
</dbReference>
<dbReference type="InterPro" id="IPR037923">
    <property type="entry name" value="HTH-like"/>
</dbReference>
<evidence type="ECO:0000256" key="3">
    <source>
        <dbReference type="ARBA" id="ARBA00023163"/>
    </source>
</evidence>
<gene>
    <name evidence="5" type="ORF">PM3016_4195</name>
</gene>
<proteinExistence type="predicted"/>
<dbReference type="Gene3D" id="2.60.120.10">
    <property type="entry name" value="Jelly Rolls"/>
    <property type="match status" value="1"/>
</dbReference>
<dbReference type="EMBL" id="CP003235">
    <property type="protein sequence ID" value="AFC30971.1"/>
    <property type="molecule type" value="Genomic_DNA"/>
</dbReference>
<keyword evidence="3" id="KW-0804">Transcription</keyword>